<feature type="transmembrane region" description="Helical" evidence="8">
    <location>
        <begin position="367"/>
        <end position="392"/>
    </location>
</feature>
<dbReference type="Proteomes" id="UP000193689">
    <property type="component" value="Unassembled WGS sequence"/>
</dbReference>
<dbReference type="RefSeq" id="XP_040714049.1">
    <property type="nucleotide sequence ID" value="XM_040854349.1"/>
</dbReference>
<dbReference type="InterPro" id="IPR005829">
    <property type="entry name" value="Sugar_transporter_CS"/>
</dbReference>
<dbReference type="InterPro" id="IPR050360">
    <property type="entry name" value="MFS_Sugar_Transporters"/>
</dbReference>
<dbReference type="GO" id="GO:0016020">
    <property type="term" value="C:membrane"/>
    <property type="evidence" value="ECO:0007669"/>
    <property type="project" value="UniProtKB-SubCell"/>
</dbReference>
<dbReference type="InParanoid" id="A0A1Y2DSF5"/>
<gene>
    <name evidence="10" type="ORF">BCR38DRAFT_235197</name>
</gene>
<dbReference type="OrthoDB" id="5399138at2759"/>
<evidence type="ECO:0000256" key="7">
    <source>
        <dbReference type="RuleBase" id="RU003346"/>
    </source>
</evidence>
<sequence>MILSRIKGIPPWLSASVIAACSAMCFGLDTGTIGSVTSMSSFLDTFGELSATVHGVVVSSILLPGALSALFAGILADRWGRTRTITIGSVIFGLGASLEAASFWLPMFIVGRLIKGVGEGFFLSTAYVYVCEISPARIRGVMASVVQMVIVSGLVLGFFMCYGTERLPGSLSWRLPITVQAIVAFSNAACCSVIPPSPRWLQATGHAQQAREISAQLGLDEAEQAELFSQASIEPLEHSPDISFWQDLQHTARGFKETFSAPFRARTLFGIFLMAMQQFSGIDGVLYYAPILLRQAGIASQQASFLASGVSALVIMAVTIPATVLADKWGRKTSTVVGGSLIFVLMLLIGSLYASSQVHRDHGAGRWVVIVSIYLFAAVFSFTWAIGFRAYLIEMLPRKTRSSAASLAQSSNWVANYIVALTTPVFIATSSFGAYYFFAFSTLLCTVVCAVLMVETKGHSLEVIEKQYAERQSTSEGSWYLEKLGIKGSNMRMKVVRVGANEG</sequence>
<dbReference type="InterPro" id="IPR005828">
    <property type="entry name" value="MFS_sugar_transport-like"/>
</dbReference>
<feature type="transmembrane region" description="Helical" evidence="8">
    <location>
        <begin position="268"/>
        <end position="291"/>
    </location>
</feature>
<dbReference type="GeneID" id="63770561"/>
<evidence type="ECO:0000256" key="1">
    <source>
        <dbReference type="ARBA" id="ARBA00004141"/>
    </source>
</evidence>
<evidence type="ECO:0000313" key="11">
    <source>
        <dbReference type="Proteomes" id="UP000193689"/>
    </source>
</evidence>
<keyword evidence="4 8" id="KW-0812">Transmembrane</keyword>
<feature type="domain" description="Major facilitator superfamily (MFS) profile" evidence="9">
    <location>
        <begin position="15"/>
        <end position="457"/>
    </location>
</feature>
<evidence type="ECO:0000256" key="5">
    <source>
        <dbReference type="ARBA" id="ARBA00022989"/>
    </source>
</evidence>
<dbReference type="FunFam" id="1.20.1250.20:FF:000134">
    <property type="entry name" value="MFS sugar transporter protein"/>
    <property type="match status" value="1"/>
</dbReference>
<evidence type="ECO:0000259" key="9">
    <source>
        <dbReference type="PROSITE" id="PS50850"/>
    </source>
</evidence>
<dbReference type="AlphaFoldDB" id="A0A1Y2DSF5"/>
<accession>A0A1Y2DSF5</accession>
<feature type="transmembrane region" description="Helical" evidence="8">
    <location>
        <begin position="142"/>
        <end position="163"/>
    </location>
</feature>
<keyword evidence="5 8" id="KW-1133">Transmembrane helix</keyword>
<evidence type="ECO:0000256" key="2">
    <source>
        <dbReference type="ARBA" id="ARBA00010992"/>
    </source>
</evidence>
<dbReference type="PROSITE" id="PS00217">
    <property type="entry name" value="SUGAR_TRANSPORT_2"/>
    <property type="match status" value="1"/>
</dbReference>
<dbReference type="PANTHER" id="PTHR48022">
    <property type="entry name" value="PLASTIDIC GLUCOSE TRANSPORTER 4"/>
    <property type="match status" value="1"/>
</dbReference>
<feature type="transmembrane region" description="Helical" evidence="8">
    <location>
        <begin position="53"/>
        <end position="75"/>
    </location>
</feature>
<evidence type="ECO:0000313" key="10">
    <source>
        <dbReference type="EMBL" id="ORY62213.1"/>
    </source>
</evidence>
<dbReference type="PANTHER" id="PTHR48022:SF20">
    <property type="entry name" value="MAJOR FACILITATOR SUPERFAMILY (MFS) PROFILE DOMAIN-CONTAINING PROTEIN-RELATED"/>
    <property type="match status" value="1"/>
</dbReference>
<comment type="subcellular location">
    <subcellularLocation>
        <location evidence="1">Membrane</location>
        <topology evidence="1">Multi-pass membrane protein</topology>
    </subcellularLocation>
</comment>
<dbReference type="PROSITE" id="PS50850">
    <property type="entry name" value="MFS"/>
    <property type="match status" value="1"/>
</dbReference>
<keyword evidence="3 7" id="KW-0813">Transport</keyword>
<dbReference type="Pfam" id="PF00083">
    <property type="entry name" value="Sugar_tr"/>
    <property type="match status" value="1"/>
</dbReference>
<comment type="caution">
    <text evidence="10">The sequence shown here is derived from an EMBL/GenBank/DDBJ whole genome shotgun (WGS) entry which is preliminary data.</text>
</comment>
<proteinExistence type="inferred from homology"/>
<feature type="transmembrane region" description="Helical" evidence="8">
    <location>
        <begin position="303"/>
        <end position="324"/>
    </location>
</feature>
<dbReference type="NCBIfam" id="TIGR00879">
    <property type="entry name" value="SP"/>
    <property type="match status" value="1"/>
</dbReference>
<dbReference type="InterPro" id="IPR003663">
    <property type="entry name" value="Sugar/inositol_transpt"/>
</dbReference>
<feature type="transmembrane region" description="Helical" evidence="8">
    <location>
        <begin position="336"/>
        <end position="355"/>
    </location>
</feature>
<organism evidence="10 11">
    <name type="scientific">Pseudomassariella vexata</name>
    <dbReference type="NCBI Taxonomy" id="1141098"/>
    <lineage>
        <taxon>Eukaryota</taxon>
        <taxon>Fungi</taxon>
        <taxon>Dikarya</taxon>
        <taxon>Ascomycota</taxon>
        <taxon>Pezizomycotina</taxon>
        <taxon>Sordariomycetes</taxon>
        <taxon>Xylariomycetidae</taxon>
        <taxon>Amphisphaeriales</taxon>
        <taxon>Pseudomassariaceae</taxon>
        <taxon>Pseudomassariella</taxon>
    </lineage>
</organism>
<keyword evidence="10" id="KW-0762">Sugar transport</keyword>
<keyword evidence="11" id="KW-1185">Reference proteome</keyword>
<feature type="transmembrane region" description="Helical" evidence="8">
    <location>
        <begin position="87"/>
        <end position="107"/>
    </location>
</feature>
<evidence type="ECO:0000256" key="6">
    <source>
        <dbReference type="ARBA" id="ARBA00023136"/>
    </source>
</evidence>
<keyword evidence="6 8" id="KW-0472">Membrane</keyword>
<dbReference type="GO" id="GO:0005351">
    <property type="term" value="F:carbohydrate:proton symporter activity"/>
    <property type="evidence" value="ECO:0007669"/>
    <property type="project" value="TreeGrafter"/>
</dbReference>
<feature type="transmembrane region" description="Helical" evidence="8">
    <location>
        <begin position="413"/>
        <end position="429"/>
    </location>
</feature>
<feature type="transmembrane region" description="Helical" evidence="8">
    <location>
        <begin position="435"/>
        <end position="454"/>
    </location>
</feature>
<feature type="transmembrane region" description="Helical" evidence="8">
    <location>
        <begin position="12"/>
        <end position="33"/>
    </location>
</feature>
<dbReference type="PRINTS" id="PR00171">
    <property type="entry name" value="SUGRTRNSPORT"/>
</dbReference>
<dbReference type="SUPFAM" id="SSF103473">
    <property type="entry name" value="MFS general substrate transporter"/>
    <property type="match status" value="1"/>
</dbReference>
<name>A0A1Y2DSF5_9PEZI</name>
<dbReference type="Gene3D" id="1.20.1250.20">
    <property type="entry name" value="MFS general substrate transporter like domains"/>
    <property type="match status" value="1"/>
</dbReference>
<dbReference type="InterPro" id="IPR036259">
    <property type="entry name" value="MFS_trans_sf"/>
</dbReference>
<comment type="similarity">
    <text evidence="2 7">Belongs to the major facilitator superfamily. Sugar transporter (TC 2.A.1.1) family.</text>
</comment>
<evidence type="ECO:0000256" key="4">
    <source>
        <dbReference type="ARBA" id="ARBA00022692"/>
    </source>
</evidence>
<dbReference type="InterPro" id="IPR020846">
    <property type="entry name" value="MFS_dom"/>
</dbReference>
<dbReference type="EMBL" id="MCFJ01000009">
    <property type="protein sequence ID" value="ORY62213.1"/>
    <property type="molecule type" value="Genomic_DNA"/>
</dbReference>
<reference evidence="10 11" key="1">
    <citation type="submission" date="2016-07" db="EMBL/GenBank/DDBJ databases">
        <title>Pervasive Adenine N6-methylation of Active Genes in Fungi.</title>
        <authorList>
            <consortium name="DOE Joint Genome Institute"/>
            <person name="Mondo S.J."/>
            <person name="Dannebaum R.O."/>
            <person name="Kuo R.C."/>
            <person name="Labutti K."/>
            <person name="Haridas S."/>
            <person name="Kuo A."/>
            <person name="Salamov A."/>
            <person name="Ahrendt S.R."/>
            <person name="Lipzen A."/>
            <person name="Sullivan W."/>
            <person name="Andreopoulos W.B."/>
            <person name="Clum A."/>
            <person name="Lindquist E."/>
            <person name="Daum C."/>
            <person name="Ramamoorthy G.K."/>
            <person name="Gryganskyi A."/>
            <person name="Culley D."/>
            <person name="Magnuson J.K."/>
            <person name="James T.Y."/>
            <person name="O'Malley M.A."/>
            <person name="Stajich J.E."/>
            <person name="Spatafora J.W."/>
            <person name="Visel A."/>
            <person name="Grigoriev I.V."/>
        </authorList>
    </citation>
    <scope>NUCLEOTIDE SEQUENCE [LARGE SCALE GENOMIC DNA]</scope>
    <source>
        <strain evidence="10 11">CBS 129021</strain>
    </source>
</reference>
<evidence type="ECO:0000256" key="3">
    <source>
        <dbReference type="ARBA" id="ARBA00022448"/>
    </source>
</evidence>
<protein>
    <submittedName>
        <fullName evidence="10">Sugar transport protein</fullName>
    </submittedName>
</protein>
<evidence type="ECO:0000256" key="8">
    <source>
        <dbReference type="SAM" id="Phobius"/>
    </source>
</evidence>
<dbReference type="PROSITE" id="PS51257">
    <property type="entry name" value="PROKAR_LIPOPROTEIN"/>
    <property type="match status" value="1"/>
</dbReference>